<evidence type="ECO:0000313" key="1">
    <source>
        <dbReference type="EnsemblMetazoa" id="XP_004933576.1"/>
    </source>
</evidence>
<dbReference type="PANTHER" id="PTHR43861">
    <property type="entry name" value="TRANS-ACONITATE 2-METHYLTRANSFERASE-RELATED"/>
    <property type="match status" value="1"/>
</dbReference>
<dbReference type="CDD" id="cd02440">
    <property type="entry name" value="AdoMet_MTases"/>
    <property type="match status" value="1"/>
</dbReference>
<dbReference type="PANTHER" id="PTHR43861:SF1">
    <property type="entry name" value="TRANS-ACONITATE 2-METHYLTRANSFERASE"/>
    <property type="match status" value="1"/>
</dbReference>
<dbReference type="InterPro" id="IPR029063">
    <property type="entry name" value="SAM-dependent_MTases_sf"/>
</dbReference>
<dbReference type="AlphaFoldDB" id="A0A8R2ALY1"/>
<reference evidence="1" key="2">
    <citation type="submission" date="2022-06" db="UniProtKB">
        <authorList>
            <consortium name="EnsemblMetazoa"/>
        </authorList>
    </citation>
    <scope>IDENTIFICATION</scope>
    <source>
        <strain evidence="1">p50T (Dazao)</strain>
    </source>
</reference>
<reference evidence="2" key="1">
    <citation type="journal article" date="2008" name="Insect Biochem. Mol. Biol.">
        <title>The genome of a lepidopteran model insect, the silkworm Bombyx mori.</title>
        <authorList>
            <consortium name="International Silkworm Genome Consortium"/>
        </authorList>
    </citation>
    <scope>NUCLEOTIDE SEQUENCE [LARGE SCALE GENOMIC DNA]</scope>
    <source>
        <strain evidence="2">p50T</strain>
    </source>
</reference>
<dbReference type="EnsemblMetazoa" id="XM_004933519.3">
    <property type="protein sequence ID" value="XP_004933576.1"/>
    <property type="gene ID" value="LOC101738236"/>
</dbReference>
<dbReference type="Pfam" id="PF13489">
    <property type="entry name" value="Methyltransf_23"/>
    <property type="match status" value="1"/>
</dbReference>
<keyword evidence="2" id="KW-1185">Reference proteome</keyword>
<evidence type="ECO:0008006" key="3">
    <source>
        <dbReference type="Google" id="ProtNLM"/>
    </source>
</evidence>
<dbReference type="RefSeq" id="XP_004933576.1">
    <property type="nucleotide sequence ID" value="XM_004933519.4"/>
</dbReference>
<accession>A0A8R2ALY1</accession>
<dbReference type="SUPFAM" id="SSF53335">
    <property type="entry name" value="S-adenosyl-L-methionine-dependent methyltransferases"/>
    <property type="match status" value="1"/>
</dbReference>
<dbReference type="KEGG" id="bmor:101738236"/>
<sequence>MSEQNSQNYKAKSFAMNDDAALYQKSNCYPRRDAVDVLTEFLPKFRWKEGKKRIFDIGCADGSVTNIISAFCNNDYEVFEACDINERAVKYATEYYGTDKMIFRVMDIEGQLPKEMNGKFDNVFSFYTLQWIKNQEKAFQNIYDLMAKDGECLLTLLARIPVYSLFNALKDTDTWGYLLKYINQFISPYHDVSDPDVIIQSLLEKVGFQYVDVRCRQKKYEFKDIQQLRNILEAVSPFNVDKKLYEQFFDDIMEVAEDMRIIDRRTKTATFHYNLIVIHCRK</sequence>
<dbReference type="Proteomes" id="UP000005204">
    <property type="component" value="Unassembled WGS sequence"/>
</dbReference>
<organism evidence="1 2">
    <name type="scientific">Bombyx mori</name>
    <name type="common">Silk moth</name>
    <dbReference type="NCBI Taxonomy" id="7091"/>
    <lineage>
        <taxon>Eukaryota</taxon>
        <taxon>Metazoa</taxon>
        <taxon>Ecdysozoa</taxon>
        <taxon>Arthropoda</taxon>
        <taxon>Hexapoda</taxon>
        <taxon>Insecta</taxon>
        <taxon>Pterygota</taxon>
        <taxon>Neoptera</taxon>
        <taxon>Endopterygota</taxon>
        <taxon>Lepidoptera</taxon>
        <taxon>Glossata</taxon>
        <taxon>Ditrysia</taxon>
        <taxon>Bombycoidea</taxon>
        <taxon>Bombycidae</taxon>
        <taxon>Bombycinae</taxon>
        <taxon>Bombyx</taxon>
    </lineage>
</organism>
<evidence type="ECO:0000313" key="2">
    <source>
        <dbReference type="Proteomes" id="UP000005204"/>
    </source>
</evidence>
<dbReference type="OrthoDB" id="8300214at2759"/>
<proteinExistence type="predicted"/>
<protein>
    <recommendedName>
        <fullName evidence="3">Juvenile hormone acid methyltransferase</fullName>
    </recommendedName>
</protein>
<name>A0A8R2ALY1_BOMMO</name>
<dbReference type="Gene3D" id="3.40.50.150">
    <property type="entry name" value="Vaccinia Virus protein VP39"/>
    <property type="match status" value="1"/>
</dbReference>
<dbReference type="GeneID" id="101738236"/>